<comment type="function">
    <text evidence="8">The glycine cleavage system catalyzes the degradation of glycine.</text>
</comment>
<comment type="similarity">
    <text evidence="1 8">Belongs to the GcvT family.</text>
</comment>
<dbReference type="AlphaFoldDB" id="A0A316UE60"/>
<evidence type="ECO:0000256" key="6">
    <source>
        <dbReference type="ARBA" id="ARBA00047665"/>
    </source>
</evidence>
<name>A0A316UE60_9BASI</name>
<evidence type="ECO:0000256" key="1">
    <source>
        <dbReference type="ARBA" id="ARBA00008609"/>
    </source>
</evidence>
<comment type="subunit">
    <text evidence="8">The glycine cleavage system is composed of four proteins: P, T, L and H.</text>
</comment>
<dbReference type="Proteomes" id="UP000245942">
    <property type="component" value="Unassembled WGS sequence"/>
</dbReference>
<dbReference type="InterPro" id="IPR028896">
    <property type="entry name" value="GcvT/YgfZ/DmdA"/>
</dbReference>
<dbReference type="PIRSF" id="PIRSF006487">
    <property type="entry name" value="GcvT"/>
    <property type="match status" value="1"/>
</dbReference>
<organism evidence="11 12">
    <name type="scientific">Pseudomicrostroma glucosiphilum</name>
    <dbReference type="NCBI Taxonomy" id="1684307"/>
    <lineage>
        <taxon>Eukaryota</taxon>
        <taxon>Fungi</taxon>
        <taxon>Dikarya</taxon>
        <taxon>Basidiomycota</taxon>
        <taxon>Ustilaginomycotina</taxon>
        <taxon>Exobasidiomycetes</taxon>
        <taxon>Microstromatales</taxon>
        <taxon>Microstromatales incertae sedis</taxon>
        <taxon>Pseudomicrostroma</taxon>
    </lineage>
</organism>
<dbReference type="Gene3D" id="3.30.1360.120">
    <property type="entry name" value="Probable tRNA modification gtpase trme, domain 1"/>
    <property type="match status" value="1"/>
</dbReference>
<keyword evidence="8" id="KW-0496">Mitochondrion</keyword>
<dbReference type="Gene3D" id="2.40.30.110">
    <property type="entry name" value="Aminomethyltransferase beta-barrel domains"/>
    <property type="match status" value="1"/>
</dbReference>
<dbReference type="NCBIfam" id="TIGR00528">
    <property type="entry name" value="gcvT"/>
    <property type="match status" value="1"/>
</dbReference>
<dbReference type="Gene3D" id="4.10.1250.10">
    <property type="entry name" value="Aminomethyltransferase fragment"/>
    <property type="match status" value="1"/>
</dbReference>
<dbReference type="GO" id="GO:0005739">
    <property type="term" value="C:mitochondrion"/>
    <property type="evidence" value="ECO:0007669"/>
    <property type="project" value="UniProtKB-SubCell"/>
</dbReference>
<dbReference type="Pfam" id="PF01571">
    <property type="entry name" value="GCV_T"/>
    <property type="match status" value="1"/>
</dbReference>
<dbReference type="EMBL" id="KZ819322">
    <property type="protein sequence ID" value="PWN22651.1"/>
    <property type="molecule type" value="Genomic_DNA"/>
</dbReference>
<evidence type="ECO:0000259" key="10">
    <source>
        <dbReference type="Pfam" id="PF08669"/>
    </source>
</evidence>
<dbReference type="InterPro" id="IPR013977">
    <property type="entry name" value="GcvT_C"/>
</dbReference>
<sequence>MRAHRLAISANRAIAQPAAPLLASARPIPRSNVSPRPSLLLSASKSRFPSHRSFTATTSTRSDGAAGEPRKTVLYDFHLKHGGKVVPFGGYSMPLSYSSLGQVASHHHTRNSASLFDVSHMVQHHFEGPGAGDFLEWLTPSSVKKLGEHQGSLSLLLNFGGGILDDLIITKITDNKFYVVTNAGRRSEDLAWIAERLAEWKEQGKGEVKHTILEDQGLIALQGPKAVEALAKHTDADLTKLTFGKSVYATVAGVPNCHIVRGGYTGEDGFEISVSPEETEKVSEALLAEDTVELAGLAARDSLRLEAGMCLYGNDLDETVGPAEGGLTWVVAKDRREKGDFIGSERVLKEIKEGPTRRRVGVVVEGAPARGGALLYASDQPEYIGMITSGIPSPTLGKNIAMAYVKNGYHKRGTKLEVEVRGKRREAVVEKMPFVENKFFRG</sequence>
<dbReference type="GO" id="GO:0005960">
    <property type="term" value="C:glycine cleavage complex"/>
    <property type="evidence" value="ECO:0007669"/>
    <property type="project" value="InterPro"/>
</dbReference>
<dbReference type="GO" id="GO:0008483">
    <property type="term" value="F:transaminase activity"/>
    <property type="evidence" value="ECO:0007669"/>
    <property type="project" value="UniProtKB-KW"/>
</dbReference>
<evidence type="ECO:0000313" key="12">
    <source>
        <dbReference type="Proteomes" id="UP000245942"/>
    </source>
</evidence>
<evidence type="ECO:0000256" key="5">
    <source>
        <dbReference type="ARBA" id="ARBA00031395"/>
    </source>
</evidence>
<reference evidence="11 12" key="1">
    <citation type="journal article" date="2018" name="Mol. Biol. Evol.">
        <title>Broad Genomic Sampling Reveals a Smut Pathogenic Ancestry of the Fungal Clade Ustilaginomycotina.</title>
        <authorList>
            <person name="Kijpornyongpan T."/>
            <person name="Mondo S.J."/>
            <person name="Barry K."/>
            <person name="Sandor L."/>
            <person name="Lee J."/>
            <person name="Lipzen A."/>
            <person name="Pangilinan J."/>
            <person name="LaButti K."/>
            <person name="Hainaut M."/>
            <person name="Henrissat B."/>
            <person name="Grigoriev I.V."/>
            <person name="Spatafora J.W."/>
            <person name="Aime M.C."/>
        </authorList>
    </citation>
    <scope>NUCLEOTIDE SEQUENCE [LARGE SCALE GENOMIC DNA]</scope>
    <source>
        <strain evidence="11 12">MCA 4718</strain>
    </source>
</reference>
<dbReference type="FunFam" id="3.30.70.1400:FF:000001">
    <property type="entry name" value="Aminomethyltransferase"/>
    <property type="match status" value="1"/>
</dbReference>
<dbReference type="PANTHER" id="PTHR43757">
    <property type="entry name" value="AMINOMETHYLTRANSFERASE"/>
    <property type="match status" value="1"/>
</dbReference>
<dbReference type="GO" id="GO:0008168">
    <property type="term" value="F:methyltransferase activity"/>
    <property type="evidence" value="ECO:0007669"/>
    <property type="project" value="UniProtKB-KW"/>
</dbReference>
<protein>
    <recommendedName>
        <fullName evidence="2 8">Aminomethyltransferase</fullName>
        <ecNumber evidence="2 8">2.1.2.10</ecNumber>
    </recommendedName>
    <alternativeName>
        <fullName evidence="5 8">Glycine cleavage system T protein</fullName>
    </alternativeName>
</protein>
<comment type="catalytic activity">
    <reaction evidence="6 8">
        <text>N(6)-[(R)-S(8)-aminomethyldihydrolipoyl]-L-lysyl-[protein] + (6S)-5,6,7,8-tetrahydrofolate = N(6)-[(R)-dihydrolipoyl]-L-lysyl-[protein] + (6R)-5,10-methylene-5,6,7,8-tetrahydrofolate + NH4(+)</text>
        <dbReference type="Rhea" id="RHEA:16945"/>
        <dbReference type="Rhea" id="RHEA-COMP:10475"/>
        <dbReference type="Rhea" id="RHEA-COMP:10492"/>
        <dbReference type="ChEBI" id="CHEBI:15636"/>
        <dbReference type="ChEBI" id="CHEBI:28938"/>
        <dbReference type="ChEBI" id="CHEBI:57453"/>
        <dbReference type="ChEBI" id="CHEBI:83100"/>
        <dbReference type="ChEBI" id="CHEBI:83143"/>
        <dbReference type="EC" id="2.1.2.10"/>
    </reaction>
</comment>
<keyword evidence="8" id="KW-0809">Transit peptide</keyword>
<dbReference type="Gene3D" id="3.30.70.1400">
    <property type="entry name" value="Aminomethyltransferase beta-barrel domains"/>
    <property type="match status" value="1"/>
</dbReference>
<feature type="domain" description="GCVT N-terminal" evidence="9">
    <location>
        <begin position="74"/>
        <end position="334"/>
    </location>
</feature>
<dbReference type="InterPro" id="IPR006222">
    <property type="entry name" value="GCVT_N"/>
</dbReference>
<evidence type="ECO:0000256" key="4">
    <source>
        <dbReference type="ARBA" id="ARBA00022679"/>
    </source>
</evidence>
<dbReference type="GO" id="GO:0004047">
    <property type="term" value="F:aminomethyltransferase activity"/>
    <property type="evidence" value="ECO:0007669"/>
    <property type="project" value="UniProtKB-EC"/>
</dbReference>
<dbReference type="PANTHER" id="PTHR43757:SF2">
    <property type="entry name" value="AMINOMETHYLTRANSFERASE, MITOCHONDRIAL"/>
    <property type="match status" value="1"/>
</dbReference>
<dbReference type="InterPro" id="IPR027266">
    <property type="entry name" value="TrmE/GcvT-like"/>
</dbReference>
<dbReference type="GeneID" id="37013280"/>
<dbReference type="SUPFAM" id="SSF101790">
    <property type="entry name" value="Aminomethyltransferase beta-barrel domain"/>
    <property type="match status" value="1"/>
</dbReference>
<gene>
    <name evidence="11" type="ORF">BCV69DRAFT_280247</name>
</gene>
<keyword evidence="3 8" id="KW-0032">Aminotransferase</keyword>
<dbReference type="InterPro" id="IPR029043">
    <property type="entry name" value="GcvT/YgfZ_C"/>
</dbReference>
<feature type="binding site" evidence="7">
    <location>
        <position position="271"/>
    </location>
    <ligand>
        <name>substrate</name>
    </ligand>
</feature>
<evidence type="ECO:0000313" key="11">
    <source>
        <dbReference type="EMBL" id="PWN22651.1"/>
    </source>
</evidence>
<dbReference type="InterPro" id="IPR006223">
    <property type="entry name" value="GcvT"/>
</dbReference>
<dbReference type="STRING" id="1684307.A0A316UE60"/>
<keyword evidence="4 8" id="KW-0808">Transferase</keyword>
<evidence type="ECO:0000259" key="9">
    <source>
        <dbReference type="Pfam" id="PF01571"/>
    </source>
</evidence>
<keyword evidence="12" id="KW-1185">Reference proteome</keyword>
<proteinExistence type="inferred from homology"/>
<dbReference type="RefSeq" id="XP_025349811.1">
    <property type="nucleotide sequence ID" value="XM_025491546.1"/>
</dbReference>
<accession>A0A316UE60</accession>
<evidence type="ECO:0000256" key="8">
    <source>
        <dbReference type="RuleBase" id="RU003981"/>
    </source>
</evidence>
<evidence type="ECO:0000256" key="7">
    <source>
        <dbReference type="PIRSR" id="PIRSR006487-1"/>
    </source>
</evidence>
<dbReference type="FunFam" id="2.40.30.110:FF:000002">
    <property type="entry name" value="Aminomethyltransferase"/>
    <property type="match status" value="1"/>
</dbReference>
<evidence type="ECO:0000256" key="2">
    <source>
        <dbReference type="ARBA" id="ARBA00012616"/>
    </source>
</evidence>
<dbReference type="EC" id="2.1.2.10" evidence="2 8"/>
<feature type="domain" description="Aminomethyltransferase C-terminal" evidence="10">
    <location>
        <begin position="357"/>
        <end position="435"/>
    </location>
</feature>
<keyword evidence="11" id="KW-0489">Methyltransferase</keyword>
<dbReference type="GO" id="GO:0006546">
    <property type="term" value="P:glycine catabolic process"/>
    <property type="evidence" value="ECO:0007669"/>
    <property type="project" value="InterPro"/>
</dbReference>
<dbReference type="GO" id="GO:0032259">
    <property type="term" value="P:methylation"/>
    <property type="evidence" value="ECO:0007669"/>
    <property type="project" value="UniProtKB-KW"/>
</dbReference>
<evidence type="ECO:0000256" key="3">
    <source>
        <dbReference type="ARBA" id="ARBA00022576"/>
    </source>
</evidence>
<dbReference type="SUPFAM" id="SSF103025">
    <property type="entry name" value="Folate-binding domain"/>
    <property type="match status" value="1"/>
</dbReference>
<dbReference type="NCBIfam" id="NF001567">
    <property type="entry name" value="PRK00389.1"/>
    <property type="match status" value="1"/>
</dbReference>
<dbReference type="OrthoDB" id="10263536at2759"/>
<dbReference type="Pfam" id="PF08669">
    <property type="entry name" value="GCV_T_C"/>
    <property type="match status" value="1"/>
</dbReference>
<comment type="subcellular location">
    <subcellularLocation>
        <location evidence="8">Mitochondrion</location>
    </subcellularLocation>
</comment>